<dbReference type="PROSITE" id="PS50222">
    <property type="entry name" value="EF_HAND_2"/>
    <property type="match status" value="3"/>
</dbReference>
<name>A0AAV1AJT1_VICFA</name>
<protein>
    <recommendedName>
        <fullName evidence="3">EF-hand domain-containing protein</fullName>
    </recommendedName>
</protein>
<evidence type="ECO:0000313" key="4">
    <source>
        <dbReference type="EMBL" id="CAI8610765.1"/>
    </source>
</evidence>
<gene>
    <name evidence="4" type="ORF">VFH_IV197640</name>
</gene>
<organism evidence="4 5">
    <name type="scientific">Vicia faba</name>
    <name type="common">Broad bean</name>
    <name type="synonym">Faba vulgaris</name>
    <dbReference type="NCBI Taxonomy" id="3906"/>
    <lineage>
        <taxon>Eukaryota</taxon>
        <taxon>Viridiplantae</taxon>
        <taxon>Streptophyta</taxon>
        <taxon>Embryophyta</taxon>
        <taxon>Tracheophyta</taxon>
        <taxon>Spermatophyta</taxon>
        <taxon>Magnoliopsida</taxon>
        <taxon>eudicotyledons</taxon>
        <taxon>Gunneridae</taxon>
        <taxon>Pentapetalae</taxon>
        <taxon>rosids</taxon>
        <taxon>fabids</taxon>
        <taxon>Fabales</taxon>
        <taxon>Fabaceae</taxon>
        <taxon>Papilionoideae</taxon>
        <taxon>50 kb inversion clade</taxon>
        <taxon>NPAAA clade</taxon>
        <taxon>Hologalegina</taxon>
        <taxon>IRL clade</taxon>
        <taxon>Fabeae</taxon>
        <taxon>Vicia</taxon>
    </lineage>
</organism>
<dbReference type="CDD" id="cd00051">
    <property type="entry name" value="EFh"/>
    <property type="match status" value="1"/>
</dbReference>
<dbReference type="GO" id="GO:0005509">
    <property type="term" value="F:calcium ion binding"/>
    <property type="evidence" value="ECO:0007669"/>
    <property type="project" value="InterPro"/>
</dbReference>
<dbReference type="PROSITE" id="PS00018">
    <property type="entry name" value="EF_HAND_1"/>
    <property type="match status" value="3"/>
</dbReference>
<dbReference type="Gene3D" id="1.10.238.10">
    <property type="entry name" value="EF-hand"/>
    <property type="match status" value="1"/>
</dbReference>
<dbReference type="AlphaFoldDB" id="A0AAV1AJT1"/>
<dbReference type="EMBL" id="OX451739">
    <property type="protein sequence ID" value="CAI8610765.1"/>
    <property type="molecule type" value="Genomic_DNA"/>
</dbReference>
<proteinExistence type="predicted"/>
<dbReference type="SUPFAM" id="SSF47473">
    <property type="entry name" value="EF-hand"/>
    <property type="match status" value="1"/>
</dbReference>
<dbReference type="Proteomes" id="UP001157006">
    <property type="component" value="Chromosome 4"/>
</dbReference>
<keyword evidence="2" id="KW-0106">Calcium</keyword>
<dbReference type="SMART" id="SM00054">
    <property type="entry name" value="EFh"/>
    <property type="match status" value="3"/>
</dbReference>
<dbReference type="InterPro" id="IPR050145">
    <property type="entry name" value="Centrin_CML-like"/>
</dbReference>
<evidence type="ECO:0000313" key="5">
    <source>
        <dbReference type="Proteomes" id="UP001157006"/>
    </source>
</evidence>
<dbReference type="InterPro" id="IPR011992">
    <property type="entry name" value="EF-hand-dom_pair"/>
</dbReference>
<evidence type="ECO:0000256" key="2">
    <source>
        <dbReference type="ARBA" id="ARBA00022837"/>
    </source>
</evidence>
<dbReference type="InterPro" id="IPR002048">
    <property type="entry name" value="EF_hand_dom"/>
</dbReference>
<feature type="domain" description="EF-hand" evidence="3">
    <location>
        <begin position="51"/>
        <end position="86"/>
    </location>
</feature>
<evidence type="ECO:0000256" key="1">
    <source>
        <dbReference type="ARBA" id="ARBA00022737"/>
    </source>
</evidence>
<accession>A0AAV1AJT1</accession>
<dbReference type="Pfam" id="PF00036">
    <property type="entry name" value="EF-hand_1"/>
    <property type="match status" value="1"/>
</dbReference>
<evidence type="ECO:0000259" key="3">
    <source>
        <dbReference type="PROSITE" id="PS50222"/>
    </source>
</evidence>
<dbReference type="PANTHER" id="PTHR23050">
    <property type="entry name" value="CALCIUM BINDING PROTEIN"/>
    <property type="match status" value="1"/>
</dbReference>
<keyword evidence="5" id="KW-1185">Reference proteome</keyword>
<reference evidence="4 5" key="1">
    <citation type="submission" date="2023-01" db="EMBL/GenBank/DDBJ databases">
        <authorList>
            <person name="Kreplak J."/>
        </authorList>
    </citation>
    <scope>NUCLEOTIDE SEQUENCE [LARGE SCALE GENOMIC DNA]</scope>
</reference>
<dbReference type="InterPro" id="IPR018247">
    <property type="entry name" value="EF_Hand_1_Ca_BS"/>
</dbReference>
<keyword evidence="1" id="KW-0677">Repeat</keyword>
<feature type="domain" description="EF-hand" evidence="3">
    <location>
        <begin position="12"/>
        <end position="47"/>
    </location>
</feature>
<sequence length="194" mass="21474">MCPSGRNLRLQSPTSDFRPAFDVLDTDCDGKISREDLRSFYATNSGVGVSGGDDAIGVMMSVADTNMSGFVEYEEFEKVVSGSDEKRPLGCGAMEDVFKVMDRDGDGKVGYQDLKNYMALAGFEASDEDINAMIRLGGGDVNGGVSFDAIRVNWNKHLHGNPMYVLWMKLRRLKPVLKGLSIPLHERGWHYCDF</sequence>
<dbReference type="Pfam" id="PF13499">
    <property type="entry name" value="EF-hand_7"/>
    <property type="match status" value="1"/>
</dbReference>
<feature type="domain" description="EF-hand" evidence="3">
    <location>
        <begin position="94"/>
        <end position="124"/>
    </location>
</feature>